<gene>
    <name evidence="2" type="ORF">E2C01_033420</name>
</gene>
<organism evidence="2 3">
    <name type="scientific">Portunus trituberculatus</name>
    <name type="common">Swimming crab</name>
    <name type="synonym">Neptunus trituberculatus</name>
    <dbReference type="NCBI Taxonomy" id="210409"/>
    <lineage>
        <taxon>Eukaryota</taxon>
        <taxon>Metazoa</taxon>
        <taxon>Ecdysozoa</taxon>
        <taxon>Arthropoda</taxon>
        <taxon>Crustacea</taxon>
        <taxon>Multicrustacea</taxon>
        <taxon>Malacostraca</taxon>
        <taxon>Eumalacostraca</taxon>
        <taxon>Eucarida</taxon>
        <taxon>Decapoda</taxon>
        <taxon>Pleocyemata</taxon>
        <taxon>Brachyura</taxon>
        <taxon>Eubrachyura</taxon>
        <taxon>Portunoidea</taxon>
        <taxon>Portunidae</taxon>
        <taxon>Portuninae</taxon>
        <taxon>Portunus</taxon>
    </lineage>
</organism>
<keyword evidence="3" id="KW-1185">Reference proteome</keyword>
<reference evidence="2 3" key="1">
    <citation type="submission" date="2019-05" db="EMBL/GenBank/DDBJ databases">
        <title>Another draft genome of Portunus trituberculatus and its Hox gene families provides insights of decapod evolution.</title>
        <authorList>
            <person name="Jeong J.-H."/>
            <person name="Song I."/>
            <person name="Kim S."/>
            <person name="Choi T."/>
            <person name="Kim D."/>
            <person name="Ryu S."/>
            <person name="Kim W."/>
        </authorList>
    </citation>
    <scope>NUCLEOTIDE SEQUENCE [LARGE SCALE GENOMIC DNA]</scope>
    <source>
        <tissue evidence="2">Muscle</tissue>
    </source>
</reference>
<comment type="caution">
    <text evidence="2">The sequence shown here is derived from an EMBL/GenBank/DDBJ whole genome shotgun (WGS) entry which is preliminary data.</text>
</comment>
<evidence type="ECO:0000313" key="3">
    <source>
        <dbReference type="Proteomes" id="UP000324222"/>
    </source>
</evidence>
<evidence type="ECO:0000256" key="1">
    <source>
        <dbReference type="SAM" id="Phobius"/>
    </source>
</evidence>
<dbReference type="Proteomes" id="UP000324222">
    <property type="component" value="Unassembled WGS sequence"/>
</dbReference>
<accession>A0A5B7EXU0</accession>
<proteinExistence type="predicted"/>
<keyword evidence="1" id="KW-0812">Transmembrane</keyword>
<evidence type="ECO:0000313" key="2">
    <source>
        <dbReference type="EMBL" id="MPC39870.1"/>
    </source>
</evidence>
<keyword evidence="1" id="KW-0472">Membrane</keyword>
<name>A0A5B7EXU0_PORTR</name>
<feature type="transmembrane region" description="Helical" evidence="1">
    <location>
        <begin position="27"/>
        <end position="47"/>
    </location>
</feature>
<dbReference type="EMBL" id="VSRR010004503">
    <property type="protein sequence ID" value="MPC39870.1"/>
    <property type="molecule type" value="Genomic_DNA"/>
</dbReference>
<keyword evidence="1" id="KW-1133">Transmembrane helix</keyword>
<dbReference type="AlphaFoldDB" id="A0A5B7EXU0"/>
<protein>
    <submittedName>
        <fullName evidence="2">Uncharacterized protein</fullName>
    </submittedName>
</protein>
<sequence>MKENVMYGVICLCLAINTKRSGGGDGALPSLVFLGVVVAVLAVVVAGDGPSPTPPLEPWPVM</sequence>